<feature type="transmembrane region" description="Helical" evidence="5">
    <location>
        <begin position="381"/>
        <end position="403"/>
    </location>
</feature>
<proteinExistence type="predicted"/>
<sequence>MDCPTDLLLGARMSRSVRSGPDAADAVGGPSVAVLQRRTLAVVAASTLVVLAAFVTPLATTVATAADLGTGAGGQAWLLSAMSLGLAAALLVTGAAADDLGRRRVFTAGLVLLAAGAAVTATAGSTGVFVAGRVVEGVGGAAVLACSLGLVAQVFPLGPARARAAAVWGASLGAGTGVGGLAAVLLDGETGWRATHAAAAVVTLLLAVAARLLLPEAAPGRRPRVDVPGPVLLVAAVCCLLVGLVATRTGAGTGAVVALLAGGAVLAVAFVLAENRVRTPMVDLGLFRVRGFVAATLGALVTGVATVGLMSFLVTVLQRALGESLLATTLLVLIWSAVATATSWGLRWLPGVDGRVLLAGGLAVSAAGLAALTVLDTGSRAVTLLPGLVVLGVGYGAANAALGREAVAHVPPERAGMGSGANNTARYLGAAVGVTLVVLLVTAGAPAGTAAGLLAGWDTAALAGAGLSAAGALAVLALRPARR</sequence>
<evidence type="ECO:0000313" key="8">
    <source>
        <dbReference type="Proteomes" id="UP000471126"/>
    </source>
</evidence>
<feature type="transmembrane region" description="Helical" evidence="5">
    <location>
        <begin position="138"/>
        <end position="158"/>
    </location>
</feature>
<organism evidence="7 8">
    <name type="scientific">Geodermatophilus normandii</name>
    <dbReference type="NCBI Taxonomy" id="1137989"/>
    <lineage>
        <taxon>Bacteria</taxon>
        <taxon>Bacillati</taxon>
        <taxon>Actinomycetota</taxon>
        <taxon>Actinomycetes</taxon>
        <taxon>Geodermatophilales</taxon>
        <taxon>Geodermatophilaceae</taxon>
        <taxon>Geodermatophilus</taxon>
    </lineage>
</organism>
<feature type="transmembrane region" description="Helical" evidence="5">
    <location>
        <begin position="192"/>
        <end position="214"/>
    </location>
</feature>
<keyword evidence="2 5" id="KW-0812">Transmembrane</keyword>
<dbReference type="EMBL" id="JAAGWE010000003">
    <property type="protein sequence ID" value="NEM04661.1"/>
    <property type="molecule type" value="Genomic_DNA"/>
</dbReference>
<evidence type="ECO:0000313" key="7">
    <source>
        <dbReference type="EMBL" id="NEM04661.1"/>
    </source>
</evidence>
<dbReference type="GO" id="GO:0005886">
    <property type="term" value="C:plasma membrane"/>
    <property type="evidence" value="ECO:0007669"/>
    <property type="project" value="UniProtKB-SubCell"/>
</dbReference>
<evidence type="ECO:0000256" key="1">
    <source>
        <dbReference type="ARBA" id="ARBA00004651"/>
    </source>
</evidence>
<accession>A0A6P0G924</accession>
<feature type="transmembrane region" description="Helical" evidence="5">
    <location>
        <begin position="165"/>
        <end position="186"/>
    </location>
</feature>
<dbReference type="RefSeq" id="WP_163474891.1">
    <property type="nucleotide sequence ID" value="NZ_JAAGWE010000003.1"/>
</dbReference>
<dbReference type="InterPro" id="IPR036259">
    <property type="entry name" value="MFS_trans_sf"/>
</dbReference>
<feature type="transmembrane region" description="Helical" evidence="5">
    <location>
        <begin position="325"/>
        <end position="344"/>
    </location>
</feature>
<dbReference type="Gene3D" id="1.20.1250.20">
    <property type="entry name" value="MFS general substrate transporter like domains"/>
    <property type="match status" value="1"/>
</dbReference>
<feature type="transmembrane region" description="Helical" evidence="5">
    <location>
        <begin position="226"/>
        <end position="246"/>
    </location>
</feature>
<dbReference type="PROSITE" id="PS50850">
    <property type="entry name" value="MFS"/>
    <property type="match status" value="1"/>
</dbReference>
<name>A0A6P0G924_9ACTN</name>
<feature type="transmembrane region" description="Helical" evidence="5">
    <location>
        <begin position="292"/>
        <end position="313"/>
    </location>
</feature>
<dbReference type="InterPro" id="IPR020846">
    <property type="entry name" value="MFS_dom"/>
</dbReference>
<dbReference type="PANTHER" id="PTHR42718">
    <property type="entry name" value="MAJOR FACILITATOR SUPERFAMILY MULTIDRUG TRANSPORTER MFSC"/>
    <property type="match status" value="1"/>
</dbReference>
<dbReference type="AlphaFoldDB" id="A0A6P0G924"/>
<gene>
    <name evidence="7" type="ORF">GCU54_01265</name>
</gene>
<dbReference type="InterPro" id="IPR011701">
    <property type="entry name" value="MFS"/>
</dbReference>
<feature type="transmembrane region" description="Helical" evidence="5">
    <location>
        <begin position="109"/>
        <end position="132"/>
    </location>
</feature>
<evidence type="ECO:0000259" key="6">
    <source>
        <dbReference type="PROSITE" id="PS50850"/>
    </source>
</evidence>
<comment type="caution">
    <text evidence="7">The sequence shown here is derived from an EMBL/GenBank/DDBJ whole genome shotgun (WGS) entry which is preliminary data.</text>
</comment>
<dbReference type="PANTHER" id="PTHR42718:SF49">
    <property type="entry name" value="EXPORT PROTEIN"/>
    <property type="match status" value="1"/>
</dbReference>
<dbReference type="GO" id="GO:0022857">
    <property type="term" value="F:transmembrane transporter activity"/>
    <property type="evidence" value="ECO:0007669"/>
    <property type="project" value="InterPro"/>
</dbReference>
<evidence type="ECO:0000256" key="5">
    <source>
        <dbReference type="SAM" id="Phobius"/>
    </source>
</evidence>
<feature type="transmembrane region" description="Helical" evidence="5">
    <location>
        <begin position="424"/>
        <end position="447"/>
    </location>
</feature>
<feature type="transmembrane region" description="Helical" evidence="5">
    <location>
        <begin position="459"/>
        <end position="478"/>
    </location>
</feature>
<evidence type="ECO:0000256" key="2">
    <source>
        <dbReference type="ARBA" id="ARBA00022692"/>
    </source>
</evidence>
<evidence type="ECO:0000256" key="3">
    <source>
        <dbReference type="ARBA" id="ARBA00022989"/>
    </source>
</evidence>
<feature type="transmembrane region" description="Helical" evidence="5">
    <location>
        <begin position="40"/>
        <end position="64"/>
    </location>
</feature>
<feature type="transmembrane region" description="Helical" evidence="5">
    <location>
        <begin position="252"/>
        <end position="272"/>
    </location>
</feature>
<keyword evidence="4 5" id="KW-0472">Membrane</keyword>
<feature type="domain" description="Major facilitator superfamily (MFS) profile" evidence="6">
    <location>
        <begin position="38"/>
        <end position="483"/>
    </location>
</feature>
<reference evidence="7 8" key="1">
    <citation type="submission" date="2019-12" db="EMBL/GenBank/DDBJ databases">
        <title>WGS of CPCC 203550 I12A-02606.</title>
        <authorList>
            <person name="Jiang Z."/>
        </authorList>
    </citation>
    <scope>NUCLEOTIDE SEQUENCE [LARGE SCALE GENOMIC DNA]</scope>
    <source>
        <strain evidence="7 8">I12A-02606</strain>
    </source>
</reference>
<evidence type="ECO:0000256" key="4">
    <source>
        <dbReference type="ARBA" id="ARBA00023136"/>
    </source>
</evidence>
<keyword evidence="3 5" id="KW-1133">Transmembrane helix</keyword>
<dbReference type="Proteomes" id="UP000471126">
    <property type="component" value="Unassembled WGS sequence"/>
</dbReference>
<dbReference type="Gene3D" id="1.20.1720.10">
    <property type="entry name" value="Multidrug resistance protein D"/>
    <property type="match status" value="1"/>
</dbReference>
<feature type="transmembrane region" description="Helical" evidence="5">
    <location>
        <begin position="76"/>
        <end position="97"/>
    </location>
</feature>
<dbReference type="SUPFAM" id="SSF103473">
    <property type="entry name" value="MFS general substrate transporter"/>
    <property type="match status" value="1"/>
</dbReference>
<protein>
    <submittedName>
        <fullName evidence="7">MFS transporter</fullName>
    </submittedName>
</protein>
<feature type="transmembrane region" description="Helical" evidence="5">
    <location>
        <begin position="356"/>
        <end position="375"/>
    </location>
</feature>
<comment type="subcellular location">
    <subcellularLocation>
        <location evidence="1">Cell membrane</location>
        <topology evidence="1">Multi-pass membrane protein</topology>
    </subcellularLocation>
</comment>
<dbReference type="Pfam" id="PF07690">
    <property type="entry name" value="MFS_1"/>
    <property type="match status" value="1"/>
</dbReference>